<dbReference type="OrthoDB" id="5290748at2"/>
<dbReference type="HOGENOM" id="CLU_044815_1_0_5"/>
<proteinExistence type="inferred from homology"/>
<comment type="similarity">
    <text evidence="2">Belongs to the uracil-DNA glycosylase (UDG) superfamily. Type 4 (UDGa) family.</text>
</comment>
<keyword evidence="5" id="KW-0004">4Fe-4S</keyword>
<dbReference type="GO" id="GO:0046872">
    <property type="term" value="F:metal ion binding"/>
    <property type="evidence" value="ECO:0007669"/>
    <property type="project" value="UniProtKB-KW"/>
</dbReference>
<dbReference type="EC" id="3.2.2.27" evidence="3"/>
<evidence type="ECO:0000256" key="7">
    <source>
        <dbReference type="ARBA" id="ARBA00022763"/>
    </source>
</evidence>
<dbReference type="SMART" id="SM00987">
    <property type="entry name" value="UreE_C"/>
    <property type="match status" value="1"/>
</dbReference>
<dbReference type="PATRIC" id="fig|1094558.3.peg.1086"/>
<keyword evidence="14" id="KW-1185">Reference proteome</keyword>
<evidence type="ECO:0000256" key="6">
    <source>
        <dbReference type="ARBA" id="ARBA00022723"/>
    </source>
</evidence>
<dbReference type="CDD" id="cd10030">
    <property type="entry name" value="UDG-F4_TTUDGA_SPO1dp_like"/>
    <property type="match status" value="1"/>
</dbReference>
<keyword evidence="6" id="KW-0479">Metal-binding</keyword>
<dbReference type="InterPro" id="IPR005273">
    <property type="entry name" value="Ura-DNA_glyco_family4"/>
</dbReference>
<evidence type="ECO:0000256" key="1">
    <source>
        <dbReference type="ARBA" id="ARBA00001400"/>
    </source>
</evidence>
<evidence type="ECO:0000256" key="8">
    <source>
        <dbReference type="ARBA" id="ARBA00022801"/>
    </source>
</evidence>
<dbReference type="RefSeq" id="WP_008039021.1">
    <property type="nucleotide sequence ID" value="NZ_JH725147.1"/>
</dbReference>
<evidence type="ECO:0000256" key="10">
    <source>
        <dbReference type="ARBA" id="ARBA00023014"/>
    </source>
</evidence>
<dbReference type="Proteomes" id="UP000008952">
    <property type="component" value="Unassembled WGS sequence"/>
</dbReference>
<dbReference type="STRING" id="1094558.ME5_00995"/>
<evidence type="ECO:0000256" key="4">
    <source>
        <dbReference type="ARBA" id="ARBA00019403"/>
    </source>
</evidence>
<dbReference type="InterPro" id="IPR005122">
    <property type="entry name" value="Uracil-DNA_glycosylase-like"/>
</dbReference>
<organism evidence="13 14">
    <name type="scientific">Bartonella tamiae Th239</name>
    <dbReference type="NCBI Taxonomy" id="1094558"/>
    <lineage>
        <taxon>Bacteria</taxon>
        <taxon>Pseudomonadati</taxon>
        <taxon>Pseudomonadota</taxon>
        <taxon>Alphaproteobacteria</taxon>
        <taxon>Hyphomicrobiales</taxon>
        <taxon>Bartonellaceae</taxon>
        <taxon>Bartonella</taxon>
    </lineage>
</organism>
<comment type="catalytic activity">
    <reaction evidence="1">
        <text>Hydrolyzes single-stranded DNA or mismatched double-stranded DNA and polynucleotides, releasing free uracil.</text>
        <dbReference type="EC" id="3.2.2.27"/>
    </reaction>
</comment>
<dbReference type="AlphaFoldDB" id="J0R4K3"/>
<dbReference type="InterPro" id="IPR036895">
    <property type="entry name" value="Uracil-DNA_glycosylase-like_sf"/>
</dbReference>
<dbReference type="Pfam" id="PF03167">
    <property type="entry name" value="UDG"/>
    <property type="match status" value="1"/>
</dbReference>
<dbReference type="SUPFAM" id="SSF52141">
    <property type="entry name" value="Uracil-DNA glycosylase-like"/>
    <property type="match status" value="1"/>
</dbReference>
<dbReference type="InterPro" id="IPR051536">
    <property type="entry name" value="UDG_Type-4/5"/>
</dbReference>
<protein>
    <recommendedName>
        <fullName evidence="4">Type-4 uracil-DNA glycosylase</fullName>
        <ecNumber evidence="3">3.2.2.27</ecNumber>
    </recommendedName>
</protein>
<evidence type="ECO:0000256" key="3">
    <source>
        <dbReference type="ARBA" id="ARBA00012030"/>
    </source>
</evidence>
<dbReference type="PANTHER" id="PTHR33693">
    <property type="entry name" value="TYPE-5 URACIL-DNA GLYCOSYLASE"/>
    <property type="match status" value="1"/>
</dbReference>
<dbReference type="PANTHER" id="PTHR33693:SF1">
    <property type="entry name" value="TYPE-4 URACIL-DNA GLYCOSYLASE"/>
    <property type="match status" value="1"/>
</dbReference>
<evidence type="ECO:0000313" key="13">
    <source>
        <dbReference type="EMBL" id="EJF90594.1"/>
    </source>
</evidence>
<dbReference type="eggNOG" id="COG1573">
    <property type="taxonomic scope" value="Bacteria"/>
</dbReference>
<keyword evidence="8" id="KW-0378">Hydrolase</keyword>
<keyword evidence="10" id="KW-0411">Iron-sulfur</keyword>
<keyword evidence="7" id="KW-0227">DNA damage</keyword>
<feature type="domain" description="Uracil-DNA glycosylase-like" evidence="12">
    <location>
        <begin position="117"/>
        <end position="268"/>
    </location>
</feature>
<dbReference type="GO" id="GO:0051539">
    <property type="term" value="F:4 iron, 4 sulfur cluster binding"/>
    <property type="evidence" value="ECO:0007669"/>
    <property type="project" value="UniProtKB-KW"/>
</dbReference>
<gene>
    <name evidence="13" type="ORF">ME5_00995</name>
</gene>
<comment type="caution">
    <text evidence="13">The sequence shown here is derived from an EMBL/GenBank/DDBJ whole genome shotgun (WGS) entry which is preliminary data.</text>
</comment>
<evidence type="ECO:0000256" key="11">
    <source>
        <dbReference type="ARBA" id="ARBA00023204"/>
    </source>
</evidence>
<dbReference type="GO" id="GO:0006281">
    <property type="term" value="P:DNA repair"/>
    <property type="evidence" value="ECO:0007669"/>
    <property type="project" value="UniProtKB-KW"/>
</dbReference>
<evidence type="ECO:0000259" key="12">
    <source>
        <dbReference type="SMART" id="SM00986"/>
    </source>
</evidence>
<dbReference type="NCBIfam" id="TIGR00758">
    <property type="entry name" value="UDG_fam4"/>
    <property type="match status" value="1"/>
</dbReference>
<name>J0R4K3_9HYPH</name>
<dbReference type="SMART" id="SM00986">
    <property type="entry name" value="UDG"/>
    <property type="match status" value="1"/>
</dbReference>
<keyword evidence="9" id="KW-0408">Iron</keyword>
<evidence type="ECO:0000256" key="2">
    <source>
        <dbReference type="ARBA" id="ARBA00006521"/>
    </source>
</evidence>
<accession>J0R4K3</accession>
<dbReference type="EMBL" id="AIMB01000007">
    <property type="protein sequence ID" value="EJF90594.1"/>
    <property type="molecule type" value="Genomic_DNA"/>
</dbReference>
<evidence type="ECO:0000256" key="5">
    <source>
        <dbReference type="ARBA" id="ARBA00022485"/>
    </source>
</evidence>
<dbReference type="Gene3D" id="3.40.470.10">
    <property type="entry name" value="Uracil-DNA glycosylase-like domain"/>
    <property type="match status" value="1"/>
</dbReference>
<sequence length="279" mass="31677">MTQSISTISYEELLGFFDCAGVDRAISEEPINRFAQSELLEQELKPAFQRETKKSNKHYTNKVDDTNTNFINTQTNSGAFKTTLELAQSAKSLEELHQYIQNFDRITLKLTAKNTCIFDGNPQSSIMIIGDTPGREEDKEGVPFVGRSGQLLNRILEAIGYSRKTCYITNIIPWRPPGNRRPTLLEIEQCRPFIEKQIAFIKPQILVALGDLATHVLTGTNQGIIRSRGKWLEHISENKHVIPVMPTFHPDYILKTPSQKKLVWKDFLTILKALKAESS</sequence>
<reference evidence="13 14" key="1">
    <citation type="submission" date="2012-03" db="EMBL/GenBank/DDBJ databases">
        <title>The Genome Sequence of Bartonella tamiae Th239.</title>
        <authorList>
            <consortium name="The Broad Institute Genome Sequencing Platform"/>
            <consortium name="The Broad Institute Genome Sequencing Center for Infectious Disease"/>
            <person name="Feldgarden M."/>
            <person name="Kirby J."/>
            <person name="Kosoy M."/>
            <person name="Birtles R."/>
            <person name="Probert W.S."/>
            <person name="Chiaraviglio L."/>
            <person name="Young S.K."/>
            <person name="Zeng Q."/>
            <person name="Gargeya S."/>
            <person name="Fitzgerald M."/>
            <person name="Haas B."/>
            <person name="Abouelleil A."/>
            <person name="Alvarado L."/>
            <person name="Arachchi H.M."/>
            <person name="Berlin A."/>
            <person name="Chapman S.B."/>
            <person name="Gearin G."/>
            <person name="Goldberg J."/>
            <person name="Griggs A."/>
            <person name="Gujja S."/>
            <person name="Hansen M."/>
            <person name="Heiman D."/>
            <person name="Howarth C."/>
            <person name="Larimer J."/>
            <person name="Lui A."/>
            <person name="MacDonald P.J.P."/>
            <person name="McCowen C."/>
            <person name="Montmayeur A."/>
            <person name="Murphy C."/>
            <person name="Neiman D."/>
            <person name="Pearson M."/>
            <person name="Priest M."/>
            <person name="Roberts A."/>
            <person name="Saif S."/>
            <person name="Shea T."/>
            <person name="Sisk P."/>
            <person name="Stolte C."/>
            <person name="Sykes S."/>
            <person name="Wortman J."/>
            <person name="Nusbaum C."/>
            <person name="Birren B."/>
        </authorList>
    </citation>
    <scope>NUCLEOTIDE SEQUENCE [LARGE SCALE GENOMIC DNA]</scope>
    <source>
        <strain evidence="13 14">Th239</strain>
    </source>
</reference>
<keyword evidence="11" id="KW-0234">DNA repair</keyword>
<evidence type="ECO:0000256" key="9">
    <source>
        <dbReference type="ARBA" id="ARBA00023004"/>
    </source>
</evidence>
<evidence type="ECO:0000313" key="14">
    <source>
        <dbReference type="Proteomes" id="UP000008952"/>
    </source>
</evidence>
<dbReference type="GO" id="GO:0004844">
    <property type="term" value="F:uracil DNA N-glycosylase activity"/>
    <property type="evidence" value="ECO:0007669"/>
    <property type="project" value="UniProtKB-EC"/>
</dbReference>